<accession>A0A8K1GLR4</accession>
<evidence type="ECO:0000313" key="1">
    <source>
        <dbReference type="EMBL" id="TRZ19795.1"/>
    </source>
</evidence>
<organism evidence="1 2">
    <name type="scientific">Zosterops borbonicus</name>
    <dbReference type="NCBI Taxonomy" id="364589"/>
    <lineage>
        <taxon>Eukaryota</taxon>
        <taxon>Metazoa</taxon>
        <taxon>Chordata</taxon>
        <taxon>Craniata</taxon>
        <taxon>Vertebrata</taxon>
        <taxon>Euteleostomi</taxon>
        <taxon>Archelosauria</taxon>
        <taxon>Archosauria</taxon>
        <taxon>Dinosauria</taxon>
        <taxon>Saurischia</taxon>
        <taxon>Theropoda</taxon>
        <taxon>Coelurosauria</taxon>
        <taxon>Aves</taxon>
        <taxon>Neognathae</taxon>
        <taxon>Neoaves</taxon>
        <taxon>Telluraves</taxon>
        <taxon>Australaves</taxon>
        <taxon>Passeriformes</taxon>
        <taxon>Sylvioidea</taxon>
        <taxon>Zosteropidae</taxon>
        <taxon>Zosterops</taxon>
    </lineage>
</organism>
<name>A0A8K1GLR4_9PASS</name>
<keyword evidence="2" id="KW-1185">Reference proteome</keyword>
<protein>
    <submittedName>
        <fullName evidence="1">Uncharacterized protein</fullName>
    </submittedName>
</protein>
<evidence type="ECO:0000313" key="2">
    <source>
        <dbReference type="Proteomes" id="UP000796761"/>
    </source>
</evidence>
<proteinExistence type="predicted"/>
<sequence>MSSIFVNSGGNTNDYPTIGITSLDGNCQTLHQPFAPSLDVFKYLNVLPKLRGPELDTALKVWPDQCPVQGKNDLPAPAGHAIPAIPDPGQDAIGPLGHQGTFLAHAQSAVNQYPQVPFCLGTVQPLCAWPMVLHRVAVTKAQELPHGLTNPHIVGFGQSIQPVQVPLQSLPALQDLVPSANLLMEHLIPSSRSSIKILNRMGPNTDPW</sequence>
<dbReference type="EMBL" id="SWJQ01000173">
    <property type="protein sequence ID" value="TRZ19795.1"/>
    <property type="molecule type" value="Genomic_DNA"/>
</dbReference>
<gene>
    <name evidence="1" type="ORF">HGM15179_007313</name>
</gene>
<reference evidence="1" key="1">
    <citation type="submission" date="2019-04" db="EMBL/GenBank/DDBJ databases">
        <title>Genome assembly of Zosterops borbonicus 15179.</title>
        <authorList>
            <person name="Leroy T."/>
            <person name="Anselmetti Y."/>
            <person name="Tilak M.-K."/>
            <person name="Nabholz B."/>
        </authorList>
    </citation>
    <scope>NUCLEOTIDE SEQUENCE</scope>
    <source>
        <strain evidence="1">HGM_15179</strain>
        <tissue evidence="1">Muscle</tissue>
    </source>
</reference>
<comment type="caution">
    <text evidence="1">The sequence shown here is derived from an EMBL/GenBank/DDBJ whole genome shotgun (WGS) entry which is preliminary data.</text>
</comment>
<dbReference type="AlphaFoldDB" id="A0A8K1GLR4"/>
<dbReference type="Proteomes" id="UP000796761">
    <property type="component" value="Unassembled WGS sequence"/>
</dbReference>
<dbReference type="OrthoDB" id="9220997at2759"/>